<dbReference type="FunFam" id="1.20.58.60:FF:000020">
    <property type="entry name" value="Spectrin alpha chain, non-erythrocytic 1"/>
    <property type="match status" value="6"/>
</dbReference>
<evidence type="ECO:0000256" key="11">
    <source>
        <dbReference type="ARBA" id="ARBA00022860"/>
    </source>
</evidence>
<keyword evidence="7" id="KW-0597">Phosphoprotein</keyword>
<dbReference type="SUPFAM" id="SSF47473">
    <property type="entry name" value="EF-hand"/>
    <property type="match status" value="1"/>
</dbReference>
<dbReference type="Pfam" id="PF00435">
    <property type="entry name" value="Spectrin"/>
    <property type="match status" value="17"/>
</dbReference>
<evidence type="ECO:0000256" key="13">
    <source>
        <dbReference type="ARBA" id="ARBA00023212"/>
    </source>
</evidence>
<dbReference type="CDD" id="cd11808">
    <property type="entry name" value="SH3_Alpha_Spectrin"/>
    <property type="match status" value="1"/>
</dbReference>
<evidence type="ECO:0000256" key="9">
    <source>
        <dbReference type="ARBA" id="ARBA00022737"/>
    </source>
</evidence>
<keyword evidence="10" id="KW-0106">Calcium</keyword>
<evidence type="ECO:0000256" key="8">
    <source>
        <dbReference type="ARBA" id="ARBA00022723"/>
    </source>
</evidence>
<dbReference type="PROSITE" id="PS50222">
    <property type="entry name" value="EF_HAND_2"/>
    <property type="match status" value="2"/>
</dbReference>
<dbReference type="SUPFAM" id="SSF46966">
    <property type="entry name" value="Spectrin repeat"/>
    <property type="match status" value="16"/>
</dbReference>
<dbReference type="InterPro" id="IPR035825">
    <property type="entry name" value="Alpha_Spectrin_SH3"/>
</dbReference>
<keyword evidence="4" id="KW-0728">SH3 domain</keyword>
<dbReference type="InterPro" id="IPR011992">
    <property type="entry name" value="EF-hand-dom_pair"/>
</dbReference>
<dbReference type="InterPro" id="IPR018247">
    <property type="entry name" value="EF_Hand_1_Ca_BS"/>
</dbReference>
<evidence type="ECO:0000313" key="15">
    <source>
        <dbReference type="Proteomes" id="UP000277204"/>
    </source>
</evidence>
<dbReference type="STRING" id="48269.A0A183MUN0"/>
<dbReference type="FunFam" id="1.20.58.60:FF:000007">
    <property type="entry name" value="Spectrin alpha chain non-erythrocytic 1"/>
    <property type="match status" value="2"/>
</dbReference>
<dbReference type="PROSITE" id="PS50002">
    <property type="entry name" value="SH3"/>
    <property type="match status" value="1"/>
</dbReference>
<keyword evidence="5" id="KW-0117">Actin capping</keyword>
<evidence type="ECO:0000256" key="4">
    <source>
        <dbReference type="ARBA" id="ARBA00022443"/>
    </source>
</evidence>
<evidence type="ECO:0000256" key="1">
    <source>
        <dbReference type="ARBA" id="ARBA00004245"/>
    </source>
</evidence>
<evidence type="ECO:0000256" key="6">
    <source>
        <dbReference type="ARBA" id="ARBA00022490"/>
    </source>
</evidence>
<dbReference type="SMART" id="SM00054">
    <property type="entry name" value="EFh"/>
    <property type="match status" value="3"/>
</dbReference>
<dbReference type="SMART" id="SM00150">
    <property type="entry name" value="SPEC"/>
    <property type="match status" value="18"/>
</dbReference>
<dbReference type="Proteomes" id="UP000277204">
    <property type="component" value="Unassembled WGS sequence"/>
</dbReference>
<dbReference type="CDD" id="cd00051">
    <property type="entry name" value="EFh"/>
    <property type="match status" value="1"/>
</dbReference>
<dbReference type="GO" id="GO:0005938">
    <property type="term" value="C:cell cortex"/>
    <property type="evidence" value="ECO:0007669"/>
    <property type="project" value="UniProtKB-SubCell"/>
</dbReference>
<dbReference type="GO" id="GO:0003779">
    <property type="term" value="F:actin binding"/>
    <property type="evidence" value="ECO:0007669"/>
    <property type="project" value="UniProtKB-KW"/>
</dbReference>
<dbReference type="Gene3D" id="1.20.58.60">
    <property type="match status" value="18"/>
</dbReference>
<dbReference type="InterPro" id="IPR002017">
    <property type="entry name" value="Spectrin_repeat"/>
</dbReference>
<sequence length="2529" mass="292889">MSPSSDESSTSVFYQCNICQFVIFSSMKLKHLESEEHQLNVRKLREKSVSSSSRVDNSHLRKFKRSCREVLVPVYGSIKFTSTEAKLLENSAKGDQDCVLLLDSFDGRDRIAIHLANALLIANKNLSTIDSSSPSAPTWVVWVLPKTESSSANSISVFGSQSDNDNNTSQRPLKIAYLPCDVKKLTQVDLILTTSDLFVEHLSILLMKQAFICGIIIHDVDVALKNEEFCKLLYRYRQDYTNQHNRGRTRMAEPPTKVKILETPEDIRERREQVLSRYSAFKEATQYRRHKYQYFKRDADELESWINEKLQTYANEDFKELSNLQDLEYQESRAEDIYHKADELLKEEFPEDALVIEKSREVREALERLKNLAKMRQDKLLEAYEIQRFFRDTDKAISWVNEKSIPLSIEDCGRDLASVQALQRKHDALERDLAALDEKIGQLGDDALALAQKHPDSKDTIQGKYEALIAAWEKLKNQFVDRKCKLEESFKMQRFLADWKDLSIWMTDMKGLISADDLAKDVAGAEAQVERHKEYTAEINSRNDSFDTCMLEGQALINVGHPSSGEIAAKLSNLEREKAALLELCEERREQLEQCMGLQYFYRDAEQSESWIGKQEALLEIKDVGDSLDSVEALIRKHEDFEKSLLAQEEKMHHFDELAKKLIETNHYAAAQVTELQLSLEDRRRALKDKAKRRRQRLEDSHRYQMFDRDADEMQSWISEKLKSALDESYKDSTNLQTKVQKHQNFEAEIQANQSRVEDIKKTGQDLLNANHCNSAEIKLKIDQLDETWSYLINAMANKKRNLDQASRQQQFVRNVEDVELWLDDVEAQILSEDVGRDLNGVMNAQKRLNLLESDVAAHRERIEAFKVQADTFASEGHFDAPIIQEKQRQLSQRYYDLQKPLNQRREKLSDAYKLHQFFRDVEDEEDWIREKDPVAGSTNVGRDLIGVQNLIKKHQAIYAEINGHSPRIEEVVQEGQAMIRANHYGANDIERRVTDLTTDWSQLCEKADRRRQLLEDSLQAQQYFADASEAESWMREKEPLVGSSEFGRDEDSTEALLKKHNALLADIEAYGSTIEALGIQASSCRMQEAPVSDLLGKDVVIALYDYQEKSPREVSMRKGEILTLLASNHKDWWKVEVNDRQGFVPAAYVKKVEAPVSDTQAGLAAKPLTVASQQQRLEEQYNYLLQLGRDRRERLQDSVEAYQLVREANDLHQWVVEKELVAVTETIVPGRLEEVESEKKKVDEFVMEQKEREARVTELCAKADKLKRGGQTEAVEKIEGIIMQLQKKYEQLEEVTAKKAKELEDIDAVQRYHRECDEAKEWIEEKENRLLTDDVGNDFTSVQRLIRKHDALERDLVALGERVKQLDSKAADLIQIHPQDAEAICTHQEEINHLWDGLAATAEKRKAKLLDSLDLQKFLADARDLQSWISTMNGLVSSKQVGTYVTSAESLLDSHRVSHFIYIIYFHRNTARKSILVLQLFKTSNPSVRSYLIMDIMLRRSYSKNFKKLQKQEKHLMFPTDYLFLHSRAWLNRHKLLEQNLEEQLFLRDCEQAEDWMAIREASLAGDDVDGNKVDALIKKHEDFNRAITLQEVKIQSLMANADKLLEADHYDANAIEAKRGEVLNRWTHLKNAMIDNRSRLGDVQTLQAFIRDADEMELWINEKMQFTMDEPYKDPTTNIQAKHQKHQAFEAELAANAERLQGILAAGQRLKQKNQCMGQESAVEERIAKLANQWDNLVNRSHEKSEKLQEANRQAAYNAGIKDIEFWLGEMETSLVSPDHGRDSASVDSLLSKHQVLVTDIRAHEDRIKELDARADEFIRSGAWDADMVRERKKMINERYEKILDMSENRAVTLGKAKRLHDFYRNIDDEEAWIREKKILVSSEDYGRDLIGVRNLRKKHERIENEVAAHDPFIKQVIAQGEELTVGVQLADPEEIKKRIQRLQTAWEELQGLTALRRQKLEESLAYQDFIDGVEEEEAWILEKQHLLSSEDYGDTLAAVQGLLKKHDAFETDLNIHNEKCKELCLTGSDLVQSENHNRLSIQQRCDGLIEKLNALNQAAQRRKTNLTDNSAFLQFMWRTDVVESWIADRETQVRSDDYGRDLSSVQILLAKHATFDTALESFHTEGIQTITELHDRLIAAEHNQSPAIKQRFTSLMDRWERLRRESARRKADLIQLQEQYRKVEELYLAFAKRASTFNSWFENAEEDLTDPVRCNSLDEVHALCEAQEQFKASLKAAEADFQQLAQLDREIKSYGVGMNPYTWFTMESLVETWRNLQKIILERDAELRRETVRQEQNDQLRQQFAVAANSFHQWLQKVRTSMMEASGTLEEQLEGIREKSSEVRARKNDLREVEKLGTLLEEHLILDNRYTEHSTVGLSQAWDQLDQLAMRMQHNLEQQIQARNVSGVSEEALREFSMMFKHFDKDKSGRLDHREFKSCLRALGHDLHEVGEGQVDAEFESILNVVDPNRDGYITLQEFMAFMISKETENVQSRDEVEEAFRALTKEGKEYITKEELYAVRLIHFT</sequence>
<dbReference type="Gene3D" id="2.30.30.40">
    <property type="entry name" value="SH3 Domains"/>
    <property type="match status" value="1"/>
</dbReference>
<dbReference type="Gene3D" id="1.20.5.170">
    <property type="match status" value="1"/>
</dbReference>
<dbReference type="PROSITE" id="PS00018">
    <property type="entry name" value="EF_HAND_1"/>
    <property type="match status" value="2"/>
</dbReference>
<dbReference type="Pfam" id="PF00018">
    <property type="entry name" value="SH3_1"/>
    <property type="match status" value="1"/>
</dbReference>
<keyword evidence="15" id="KW-1185">Reference proteome</keyword>
<evidence type="ECO:0000313" key="14">
    <source>
        <dbReference type="EMBL" id="VDP32824.1"/>
    </source>
</evidence>
<dbReference type="InterPro" id="IPR036028">
    <property type="entry name" value="SH3-like_dom_sf"/>
</dbReference>
<comment type="subcellular location">
    <subcellularLocation>
        <location evidence="2">Cytoplasm</location>
        <location evidence="2">Cell cortex</location>
    </subcellularLocation>
    <subcellularLocation>
        <location evidence="1">Cytoplasm</location>
        <location evidence="1">Cytoskeleton</location>
    </subcellularLocation>
</comment>
<accession>A0A183MUN0</accession>
<reference evidence="14 15" key="1">
    <citation type="submission" date="2018-11" db="EMBL/GenBank/DDBJ databases">
        <authorList>
            <consortium name="Pathogen Informatics"/>
        </authorList>
    </citation>
    <scope>NUCLEOTIDE SEQUENCE [LARGE SCALE GENOMIC DNA]</scope>
    <source>
        <strain evidence="14 15">Zambia</strain>
    </source>
</reference>
<dbReference type="Gene3D" id="1.10.238.10">
    <property type="entry name" value="EF-hand"/>
    <property type="match status" value="2"/>
</dbReference>
<dbReference type="EMBL" id="UZAI01018071">
    <property type="protein sequence ID" value="VDP32824.1"/>
    <property type="molecule type" value="Genomic_DNA"/>
</dbReference>
<keyword evidence="11" id="KW-0112">Calmodulin-binding</keyword>
<protein>
    <submittedName>
        <fullName evidence="14">Uncharacterized protein</fullName>
    </submittedName>
</protein>
<keyword evidence="8" id="KW-0479">Metal-binding</keyword>
<name>A0A183MUN0_9TREM</name>
<dbReference type="FunFam" id="1.20.58.60:FF:000078">
    <property type="entry name" value="Spectrin alpha chain, non-erythrocytic 1"/>
    <property type="match status" value="1"/>
</dbReference>
<proteinExistence type="inferred from homology"/>
<dbReference type="InterPro" id="IPR002048">
    <property type="entry name" value="EF_hand_dom"/>
</dbReference>
<dbReference type="SUPFAM" id="SSF50044">
    <property type="entry name" value="SH3-domain"/>
    <property type="match status" value="1"/>
</dbReference>
<dbReference type="FunFam" id="1.10.238.10:FF:000020">
    <property type="entry name" value="spectrin alpha chain, non-erythrocytic 1"/>
    <property type="match status" value="1"/>
</dbReference>
<dbReference type="GO" id="GO:0051693">
    <property type="term" value="P:actin filament capping"/>
    <property type="evidence" value="ECO:0007669"/>
    <property type="project" value="UniProtKB-KW"/>
</dbReference>
<dbReference type="InterPro" id="IPR018159">
    <property type="entry name" value="Spectrin/alpha-actinin"/>
</dbReference>
<evidence type="ECO:0000256" key="5">
    <source>
        <dbReference type="ARBA" id="ARBA00022467"/>
    </source>
</evidence>
<comment type="similarity">
    <text evidence="3">Belongs to the spectrin family.</text>
</comment>
<dbReference type="PRINTS" id="PR01887">
    <property type="entry name" value="SPECTRNALPHA"/>
</dbReference>
<evidence type="ECO:0000256" key="12">
    <source>
        <dbReference type="ARBA" id="ARBA00023203"/>
    </source>
</evidence>
<evidence type="ECO:0000256" key="10">
    <source>
        <dbReference type="ARBA" id="ARBA00022837"/>
    </source>
</evidence>
<organism evidence="14 15">
    <name type="scientific">Schistosoma margrebowiei</name>
    <dbReference type="NCBI Taxonomy" id="48269"/>
    <lineage>
        <taxon>Eukaryota</taxon>
        <taxon>Metazoa</taxon>
        <taxon>Spiralia</taxon>
        <taxon>Lophotrochozoa</taxon>
        <taxon>Platyhelminthes</taxon>
        <taxon>Trematoda</taxon>
        <taxon>Digenea</taxon>
        <taxon>Strigeidida</taxon>
        <taxon>Schistosomatoidea</taxon>
        <taxon>Schistosomatidae</taxon>
        <taxon>Schistosoma</taxon>
    </lineage>
</organism>
<evidence type="ECO:0000256" key="7">
    <source>
        <dbReference type="ARBA" id="ARBA00022553"/>
    </source>
</evidence>
<keyword evidence="13" id="KW-0206">Cytoskeleton</keyword>
<evidence type="ECO:0000256" key="2">
    <source>
        <dbReference type="ARBA" id="ARBA00004544"/>
    </source>
</evidence>
<keyword evidence="9" id="KW-0677">Repeat</keyword>
<gene>
    <name evidence="14" type="ORF">SMRZ_LOCUS19755</name>
</gene>
<evidence type="ECO:0000256" key="3">
    <source>
        <dbReference type="ARBA" id="ARBA00006826"/>
    </source>
</evidence>
<dbReference type="InterPro" id="IPR014837">
    <property type="entry name" value="EF-hand_Ca_insen"/>
</dbReference>
<dbReference type="FunFam" id="1.20.58.60:FF:000017">
    <property type="entry name" value="Spectrin alpha chain, non-erythrocytic 1"/>
    <property type="match status" value="1"/>
</dbReference>
<keyword evidence="12" id="KW-0009">Actin-binding</keyword>
<dbReference type="PANTHER" id="PTHR11915">
    <property type="entry name" value="SPECTRIN/FILAMIN RELATED CYTOSKELETAL PROTEIN"/>
    <property type="match status" value="1"/>
</dbReference>
<dbReference type="GO" id="GO:0005509">
    <property type="term" value="F:calcium ion binding"/>
    <property type="evidence" value="ECO:0007669"/>
    <property type="project" value="InterPro"/>
</dbReference>
<dbReference type="SMART" id="SM00326">
    <property type="entry name" value="SH3"/>
    <property type="match status" value="1"/>
</dbReference>
<dbReference type="InterPro" id="IPR001452">
    <property type="entry name" value="SH3_domain"/>
</dbReference>
<dbReference type="CDD" id="cd00176">
    <property type="entry name" value="SPEC"/>
    <property type="match status" value="9"/>
</dbReference>
<keyword evidence="6" id="KW-0963">Cytoplasm</keyword>
<dbReference type="GO" id="GO:0005516">
    <property type="term" value="F:calmodulin binding"/>
    <property type="evidence" value="ECO:0007669"/>
    <property type="project" value="UniProtKB-KW"/>
</dbReference>
<dbReference type="Pfam" id="PF08726">
    <property type="entry name" value="EFhand_Ca_insen"/>
    <property type="match status" value="1"/>
</dbReference>
<dbReference type="GO" id="GO:0005856">
    <property type="term" value="C:cytoskeleton"/>
    <property type="evidence" value="ECO:0007669"/>
    <property type="project" value="UniProtKB-SubCell"/>
</dbReference>
<dbReference type="Pfam" id="PF13499">
    <property type="entry name" value="EF-hand_7"/>
    <property type="match status" value="1"/>
</dbReference>